<dbReference type="OrthoDB" id="4551208at2"/>
<comment type="caution">
    <text evidence="1">The sequence shown here is derived from an EMBL/GenBank/DDBJ whole genome shotgun (WGS) entry which is preliminary data.</text>
</comment>
<evidence type="ECO:0000313" key="1">
    <source>
        <dbReference type="EMBL" id="GAC70719.1"/>
    </source>
</evidence>
<dbReference type="AlphaFoldDB" id="M0QQP3"/>
<sequence length="297" mass="29894">MSFVRNPDGSYVATVQCLFTGAQDPFSTGVCTMTMVIDADSATSNAVALAQGLPGLAATFRNIAVTAGPANSNATGSLTLVSPGGPGEASVYDLALTIPKGADGGTGSPGSVLSSSDVTGTPTSGQMLVYNSTTNKAVWTTVQTKPVLYVVSASSFTSLSMTAAGVTGVLTNITIPAQSFAYRPRVEGDVEVTPAAIGTRIDGEIRMGGSATAPATIAASGTMLGYARGQEAAGVAYHLSASPRFGVAILPTDSSPAAVVPAGTAQTIVFSAVRQYGSANWSTSQVLAELRIWLDPA</sequence>
<organism evidence="1 2">
    <name type="scientific">Gordonia soli NBRC 108243</name>
    <dbReference type="NCBI Taxonomy" id="1223545"/>
    <lineage>
        <taxon>Bacteria</taxon>
        <taxon>Bacillati</taxon>
        <taxon>Actinomycetota</taxon>
        <taxon>Actinomycetes</taxon>
        <taxon>Mycobacteriales</taxon>
        <taxon>Gordoniaceae</taxon>
        <taxon>Gordonia</taxon>
    </lineage>
</organism>
<evidence type="ECO:0000313" key="2">
    <source>
        <dbReference type="Proteomes" id="UP000011666"/>
    </source>
</evidence>
<proteinExistence type="predicted"/>
<protein>
    <recommendedName>
        <fullName evidence="3">Minor tail protein</fullName>
    </recommendedName>
</protein>
<dbReference type="Proteomes" id="UP000011666">
    <property type="component" value="Unassembled WGS sequence"/>
</dbReference>
<accession>M0QQP3</accession>
<reference evidence="1 2" key="1">
    <citation type="submission" date="2013-01" db="EMBL/GenBank/DDBJ databases">
        <title>Whole genome shotgun sequence of Gordonia soli NBRC 108243.</title>
        <authorList>
            <person name="Isaki-Nakamura S."/>
            <person name="Hosoyama A."/>
            <person name="Tsuchikane K."/>
            <person name="Ando Y."/>
            <person name="Baba S."/>
            <person name="Ohji S."/>
            <person name="Hamada M."/>
            <person name="Tamura T."/>
            <person name="Yamazoe A."/>
            <person name="Yamazaki S."/>
            <person name="Fujita N."/>
        </authorList>
    </citation>
    <scope>NUCLEOTIDE SEQUENCE [LARGE SCALE GENOMIC DNA]</scope>
    <source>
        <strain evidence="1 2">NBRC 108243</strain>
    </source>
</reference>
<dbReference type="STRING" id="1223545.GS4_39_00500"/>
<dbReference type="RefSeq" id="WP_007624992.1">
    <property type="nucleotide sequence ID" value="NZ_BANX01000039.1"/>
</dbReference>
<evidence type="ECO:0008006" key="3">
    <source>
        <dbReference type="Google" id="ProtNLM"/>
    </source>
</evidence>
<name>M0QQP3_9ACTN</name>
<gene>
    <name evidence="1" type="ORF">GS4_39_00500</name>
</gene>
<dbReference type="EMBL" id="BANX01000039">
    <property type="protein sequence ID" value="GAC70719.1"/>
    <property type="molecule type" value="Genomic_DNA"/>
</dbReference>
<keyword evidence="2" id="KW-1185">Reference proteome</keyword>